<dbReference type="EMBL" id="JAVRHR010000006">
    <property type="protein sequence ID" value="MDT0608513.1"/>
    <property type="molecule type" value="Genomic_DNA"/>
</dbReference>
<evidence type="ECO:0000313" key="2">
    <source>
        <dbReference type="Proteomes" id="UP001255246"/>
    </source>
</evidence>
<protein>
    <submittedName>
        <fullName evidence="1">Uncharacterized protein</fullName>
    </submittedName>
</protein>
<reference evidence="1 2" key="1">
    <citation type="submission" date="2023-09" db="EMBL/GenBank/DDBJ databases">
        <authorList>
            <person name="Rey-Velasco X."/>
        </authorList>
    </citation>
    <scope>NUCLEOTIDE SEQUENCE [LARGE SCALE GENOMIC DNA]</scope>
    <source>
        <strain evidence="1 2">F388</strain>
    </source>
</reference>
<keyword evidence="2" id="KW-1185">Reference proteome</keyword>
<name>A0ABU3AEA4_9FLAO</name>
<proteinExistence type="predicted"/>
<sequence length="194" mass="22275">MLERLITISLFGILSAGLTGQTTAYSYEVSKENLFGLPNPDAPEQLKDFALLIGECDCESVSRKANQTWADPVEMIWKFKYIMNGTAIQDETLKADGSHTGSIRQFNIETKKWQVHFYATNNPSSPLMTWEGKRNEKGDIILYRNNPSPQGTPGFYKISFYNIKETGFDWLGEWVNPEETIQYPLWKIFCKKRV</sequence>
<gene>
    <name evidence="1" type="ORF">RM706_15855</name>
</gene>
<comment type="caution">
    <text evidence="1">The sequence shown here is derived from an EMBL/GenBank/DDBJ whole genome shotgun (WGS) entry which is preliminary data.</text>
</comment>
<dbReference type="RefSeq" id="WP_311353248.1">
    <property type="nucleotide sequence ID" value="NZ_JAVRHR010000006.1"/>
</dbReference>
<evidence type="ECO:0000313" key="1">
    <source>
        <dbReference type="EMBL" id="MDT0608513.1"/>
    </source>
</evidence>
<dbReference type="Proteomes" id="UP001255246">
    <property type="component" value="Unassembled WGS sequence"/>
</dbReference>
<organism evidence="1 2">
    <name type="scientific">Croceitalea rosinachiae</name>
    <dbReference type="NCBI Taxonomy" id="3075596"/>
    <lineage>
        <taxon>Bacteria</taxon>
        <taxon>Pseudomonadati</taxon>
        <taxon>Bacteroidota</taxon>
        <taxon>Flavobacteriia</taxon>
        <taxon>Flavobacteriales</taxon>
        <taxon>Flavobacteriaceae</taxon>
        <taxon>Croceitalea</taxon>
    </lineage>
</organism>
<accession>A0ABU3AEA4</accession>